<evidence type="ECO:0000313" key="2">
    <source>
        <dbReference type="Proteomes" id="UP001176941"/>
    </source>
</evidence>
<keyword evidence="2" id="KW-1185">Reference proteome</keyword>
<proteinExistence type="predicted"/>
<organism evidence="1 2">
    <name type="scientific">Rangifer tarandus platyrhynchus</name>
    <name type="common">Svalbard reindeer</name>
    <dbReference type="NCBI Taxonomy" id="3082113"/>
    <lineage>
        <taxon>Eukaryota</taxon>
        <taxon>Metazoa</taxon>
        <taxon>Chordata</taxon>
        <taxon>Craniata</taxon>
        <taxon>Vertebrata</taxon>
        <taxon>Euteleostomi</taxon>
        <taxon>Mammalia</taxon>
        <taxon>Eutheria</taxon>
        <taxon>Laurasiatheria</taxon>
        <taxon>Artiodactyla</taxon>
        <taxon>Ruminantia</taxon>
        <taxon>Pecora</taxon>
        <taxon>Cervidae</taxon>
        <taxon>Odocoileinae</taxon>
        <taxon>Rangifer</taxon>
    </lineage>
</organism>
<dbReference type="EMBL" id="CATKSN020000186">
    <property type="protein sequence ID" value="CAI9149232.1"/>
    <property type="molecule type" value="Genomic_DNA"/>
</dbReference>
<gene>
    <name evidence="1" type="ORF">MRATA1EN1_LOCUS30850</name>
</gene>
<evidence type="ECO:0000313" key="1">
    <source>
        <dbReference type="EMBL" id="CAI9149232.1"/>
    </source>
</evidence>
<protein>
    <submittedName>
        <fullName evidence="1">Uncharacterized protein</fullName>
    </submittedName>
</protein>
<comment type="caution">
    <text evidence="1">The sequence shown here is derived from an EMBL/GenBank/DDBJ whole genome shotgun (WGS) entry which is preliminary data.</text>
</comment>
<sequence>MQPCNFAMTTSSSLLAIVPIHNPGTNRQQQVRSGLLVTLHNAFGTRLPEKHHSGDGRLLLAGADHYALHGCSTGAIYAALEPRLREHAKGVWTRVEPQL</sequence>
<dbReference type="Proteomes" id="UP001176941">
    <property type="component" value="Unassembled WGS sequence"/>
</dbReference>
<reference evidence="1" key="1">
    <citation type="submission" date="2023-04" db="EMBL/GenBank/DDBJ databases">
        <authorList>
            <consortium name="ELIXIR-Norway"/>
        </authorList>
    </citation>
    <scope>NUCLEOTIDE SEQUENCE [LARGE SCALE GENOMIC DNA]</scope>
</reference>
<accession>A0ABN8XLU3</accession>
<name>A0ABN8XLU3_RANTA</name>